<evidence type="ECO:0000313" key="2">
    <source>
        <dbReference type="EMBL" id="KIM72248.1"/>
    </source>
</evidence>
<dbReference type="EMBL" id="KN833147">
    <property type="protein sequence ID" value="KIM72248.1"/>
    <property type="molecule type" value="Genomic_DNA"/>
</dbReference>
<accession>A0A0C3AEP0</accession>
<organism evidence="2 3">
    <name type="scientific">Piloderma croceum (strain F 1598)</name>
    <dbReference type="NCBI Taxonomy" id="765440"/>
    <lineage>
        <taxon>Eukaryota</taxon>
        <taxon>Fungi</taxon>
        <taxon>Dikarya</taxon>
        <taxon>Basidiomycota</taxon>
        <taxon>Agaricomycotina</taxon>
        <taxon>Agaricomycetes</taxon>
        <taxon>Agaricomycetidae</taxon>
        <taxon>Atheliales</taxon>
        <taxon>Atheliaceae</taxon>
        <taxon>Piloderma</taxon>
    </lineage>
</organism>
<protein>
    <submittedName>
        <fullName evidence="2">Uncharacterized protein</fullName>
    </submittedName>
</protein>
<name>A0A0C3AEP0_PILCF</name>
<dbReference type="AlphaFoldDB" id="A0A0C3AEP0"/>
<evidence type="ECO:0000313" key="3">
    <source>
        <dbReference type="Proteomes" id="UP000054166"/>
    </source>
</evidence>
<dbReference type="Proteomes" id="UP000054166">
    <property type="component" value="Unassembled WGS sequence"/>
</dbReference>
<keyword evidence="3" id="KW-1185">Reference proteome</keyword>
<feature type="compositionally biased region" description="Polar residues" evidence="1">
    <location>
        <begin position="1"/>
        <end position="20"/>
    </location>
</feature>
<reference evidence="2 3" key="1">
    <citation type="submission" date="2014-04" db="EMBL/GenBank/DDBJ databases">
        <authorList>
            <consortium name="DOE Joint Genome Institute"/>
            <person name="Kuo A."/>
            <person name="Tarkka M."/>
            <person name="Buscot F."/>
            <person name="Kohler A."/>
            <person name="Nagy L.G."/>
            <person name="Floudas D."/>
            <person name="Copeland A."/>
            <person name="Barry K.W."/>
            <person name="Cichocki N."/>
            <person name="Veneault-Fourrey C."/>
            <person name="LaButti K."/>
            <person name="Lindquist E.A."/>
            <person name="Lipzen A."/>
            <person name="Lundell T."/>
            <person name="Morin E."/>
            <person name="Murat C."/>
            <person name="Sun H."/>
            <person name="Tunlid A."/>
            <person name="Henrissat B."/>
            <person name="Grigoriev I.V."/>
            <person name="Hibbett D.S."/>
            <person name="Martin F."/>
            <person name="Nordberg H.P."/>
            <person name="Cantor M.N."/>
            <person name="Hua S.X."/>
        </authorList>
    </citation>
    <scope>NUCLEOTIDE SEQUENCE [LARGE SCALE GENOMIC DNA]</scope>
    <source>
        <strain evidence="2 3">F 1598</strain>
    </source>
</reference>
<evidence type="ECO:0000256" key="1">
    <source>
        <dbReference type="SAM" id="MobiDB-lite"/>
    </source>
</evidence>
<sequence>MPSFSITLSSNASLNFSTPLPRSDMGESVANPFRNLDVWLISHQFSKGPSGSQLSLAKLSRVQQMAARREKKQKHKARRASYM</sequence>
<feature type="region of interest" description="Disordered" evidence="1">
    <location>
        <begin position="1"/>
        <end position="27"/>
    </location>
</feature>
<gene>
    <name evidence="2" type="ORF">PILCRDRAFT_743723</name>
</gene>
<dbReference type="InParanoid" id="A0A0C3AEP0"/>
<dbReference type="HOGENOM" id="CLU_2543404_0_0_1"/>
<reference evidence="3" key="2">
    <citation type="submission" date="2015-01" db="EMBL/GenBank/DDBJ databases">
        <title>Evolutionary Origins and Diversification of the Mycorrhizal Mutualists.</title>
        <authorList>
            <consortium name="DOE Joint Genome Institute"/>
            <consortium name="Mycorrhizal Genomics Consortium"/>
            <person name="Kohler A."/>
            <person name="Kuo A."/>
            <person name="Nagy L.G."/>
            <person name="Floudas D."/>
            <person name="Copeland A."/>
            <person name="Barry K.W."/>
            <person name="Cichocki N."/>
            <person name="Veneault-Fourrey C."/>
            <person name="LaButti K."/>
            <person name="Lindquist E.A."/>
            <person name="Lipzen A."/>
            <person name="Lundell T."/>
            <person name="Morin E."/>
            <person name="Murat C."/>
            <person name="Riley R."/>
            <person name="Ohm R."/>
            <person name="Sun H."/>
            <person name="Tunlid A."/>
            <person name="Henrissat B."/>
            <person name="Grigoriev I.V."/>
            <person name="Hibbett D.S."/>
            <person name="Martin F."/>
        </authorList>
    </citation>
    <scope>NUCLEOTIDE SEQUENCE [LARGE SCALE GENOMIC DNA]</scope>
    <source>
        <strain evidence="3">F 1598</strain>
    </source>
</reference>
<proteinExistence type="predicted"/>